<proteinExistence type="predicted"/>
<dbReference type="Pfam" id="PF05685">
    <property type="entry name" value="Uma2"/>
    <property type="match status" value="1"/>
</dbReference>
<dbReference type="InterPro" id="IPR012296">
    <property type="entry name" value="Nuclease_put_TT1808"/>
</dbReference>
<evidence type="ECO:0000313" key="3">
    <source>
        <dbReference type="Proteomes" id="UP000019184"/>
    </source>
</evidence>
<evidence type="ECO:0000313" key="2">
    <source>
        <dbReference type="EMBL" id="CDH45764.1"/>
    </source>
</evidence>
<accession>A0A7U7GDF3</accession>
<sequence length="159" mass="17867">MMDWAEICANPILRELPFKIQTDKWGHIIMSPATNEHGMYQAKITALLSRLIDNGIVITECSVQTREGVKVTDVAWASSSFIANHRGENPFQQAPQLCVEILSPSNTMMEMNEKKELYFAGGAREVWVCDKNGNITFHQNTGEIEHSELAGYFPNPVLI</sequence>
<dbReference type="AlphaFoldDB" id="A0A7U7GDF3"/>
<name>A0A7U7GDF3_9GAMM</name>
<dbReference type="PANTHER" id="PTHR34107:SF4">
    <property type="entry name" value="SLL1222 PROTEIN"/>
    <property type="match status" value="1"/>
</dbReference>
<organism evidence="2 3">
    <name type="scientific">Candidatus Contendobacter odensis Run_B_J11</name>
    <dbReference type="NCBI Taxonomy" id="1400861"/>
    <lineage>
        <taxon>Bacteria</taxon>
        <taxon>Pseudomonadati</taxon>
        <taxon>Pseudomonadota</taxon>
        <taxon>Gammaproteobacteria</taxon>
        <taxon>Candidatus Competibacteraceae</taxon>
        <taxon>Candidatus Contendibacter</taxon>
    </lineage>
</organism>
<comment type="caution">
    <text evidence="2">The sequence shown here is derived from an EMBL/GenBank/DDBJ whole genome shotgun (WGS) entry which is preliminary data.</text>
</comment>
<gene>
    <name evidence="2" type="ORF">BN874_290005</name>
</gene>
<dbReference type="InterPro" id="IPR011335">
    <property type="entry name" value="Restrct_endonuc-II-like"/>
</dbReference>
<dbReference type="Gene3D" id="3.90.1570.10">
    <property type="entry name" value="tt1808, chain A"/>
    <property type="match status" value="1"/>
</dbReference>
<dbReference type="CDD" id="cd06260">
    <property type="entry name" value="DUF820-like"/>
    <property type="match status" value="1"/>
</dbReference>
<reference evidence="2 3" key="1">
    <citation type="journal article" date="2014" name="ISME J.">
        <title>Candidatus Competibacter-lineage genomes retrieved from metagenomes reveal functional metabolic diversity.</title>
        <authorList>
            <person name="McIlroy S.J."/>
            <person name="Albertsen M."/>
            <person name="Andresen E.K."/>
            <person name="Saunders A.M."/>
            <person name="Kristiansen R."/>
            <person name="Stokholm-Bjerregaard M."/>
            <person name="Nielsen K.L."/>
            <person name="Nielsen P.H."/>
        </authorList>
    </citation>
    <scope>NUCLEOTIDE SEQUENCE [LARGE SCALE GENOMIC DNA]</scope>
    <source>
        <strain evidence="2 3">Run_B_J11</strain>
    </source>
</reference>
<evidence type="ECO:0000259" key="1">
    <source>
        <dbReference type="Pfam" id="PF05685"/>
    </source>
</evidence>
<dbReference type="Proteomes" id="UP000019184">
    <property type="component" value="Unassembled WGS sequence"/>
</dbReference>
<dbReference type="InterPro" id="IPR008538">
    <property type="entry name" value="Uma2"/>
</dbReference>
<dbReference type="RefSeq" id="WP_230314425.1">
    <property type="nucleotide sequence ID" value="NZ_CBTK010000212.1"/>
</dbReference>
<dbReference type="EMBL" id="CBTK010000212">
    <property type="protein sequence ID" value="CDH45764.1"/>
    <property type="molecule type" value="Genomic_DNA"/>
</dbReference>
<dbReference type="PANTHER" id="PTHR34107">
    <property type="entry name" value="SLL0198 PROTEIN-RELATED"/>
    <property type="match status" value="1"/>
</dbReference>
<keyword evidence="3" id="KW-1185">Reference proteome</keyword>
<dbReference type="SUPFAM" id="SSF52980">
    <property type="entry name" value="Restriction endonuclease-like"/>
    <property type="match status" value="1"/>
</dbReference>
<protein>
    <recommendedName>
        <fullName evidence="1">Putative restriction endonuclease domain-containing protein</fullName>
    </recommendedName>
</protein>
<feature type="domain" description="Putative restriction endonuclease" evidence="1">
    <location>
        <begin position="28"/>
        <end position="138"/>
    </location>
</feature>